<sequence>MTLIGRSKQTELVELGQFHFAQRLLKFYKCKVDIFEQLRHLVFNATQFT</sequence>
<keyword evidence="2" id="KW-1185">Reference proteome</keyword>
<proteinExistence type="predicted"/>
<dbReference type="RefSeq" id="XP_024579520.1">
    <property type="nucleotide sequence ID" value="XM_024729110.1"/>
</dbReference>
<reference evidence="2" key="1">
    <citation type="submission" date="2014-09" db="EMBL/GenBank/DDBJ databases">
        <authorList>
            <person name="Sharma Rahul"/>
            <person name="Thines Marco"/>
        </authorList>
    </citation>
    <scope>NUCLEOTIDE SEQUENCE [LARGE SCALE GENOMIC DNA]</scope>
</reference>
<dbReference type="AlphaFoldDB" id="A0A0P1AQI1"/>
<dbReference type="Proteomes" id="UP000054928">
    <property type="component" value="Unassembled WGS sequence"/>
</dbReference>
<dbReference type="EMBL" id="CCYD01000653">
    <property type="protein sequence ID" value="CEG43151.1"/>
    <property type="molecule type" value="Genomic_DNA"/>
</dbReference>
<accession>A0A0P1AQI1</accession>
<evidence type="ECO:0000313" key="2">
    <source>
        <dbReference type="Proteomes" id="UP000054928"/>
    </source>
</evidence>
<evidence type="ECO:0000313" key="1">
    <source>
        <dbReference type="EMBL" id="CEG43151.1"/>
    </source>
</evidence>
<name>A0A0P1AQI1_PLAHL</name>
<dbReference type="GeneID" id="36408420"/>
<organism evidence="1 2">
    <name type="scientific">Plasmopara halstedii</name>
    <name type="common">Downy mildew of sunflower</name>
    <dbReference type="NCBI Taxonomy" id="4781"/>
    <lineage>
        <taxon>Eukaryota</taxon>
        <taxon>Sar</taxon>
        <taxon>Stramenopiles</taxon>
        <taxon>Oomycota</taxon>
        <taxon>Peronosporomycetes</taxon>
        <taxon>Peronosporales</taxon>
        <taxon>Peronosporaceae</taxon>
        <taxon>Plasmopara</taxon>
    </lineage>
</organism>
<protein>
    <submittedName>
        <fullName evidence="1">Uncharacterized protein</fullName>
    </submittedName>
</protein>